<keyword evidence="2" id="KW-0812">Transmembrane</keyword>
<dbReference type="AlphaFoldDB" id="A0A8D8B3C7"/>
<evidence type="ECO:0000256" key="1">
    <source>
        <dbReference type="SAM" id="MobiDB-lite"/>
    </source>
</evidence>
<evidence type="ECO:0000256" key="2">
    <source>
        <dbReference type="SAM" id="Phobius"/>
    </source>
</evidence>
<feature type="transmembrane region" description="Helical" evidence="2">
    <location>
        <begin position="47"/>
        <end position="67"/>
    </location>
</feature>
<dbReference type="EMBL" id="HBUE01051629">
    <property type="protein sequence ID" value="CAG6464661.1"/>
    <property type="molecule type" value="Transcribed_RNA"/>
</dbReference>
<keyword evidence="2" id="KW-1133">Transmembrane helix</keyword>
<proteinExistence type="predicted"/>
<accession>A0A8D8B3C7</accession>
<organism evidence="3">
    <name type="scientific">Culex pipiens</name>
    <name type="common">House mosquito</name>
    <dbReference type="NCBI Taxonomy" id="7175"/>
    <lineage>
        <taxon>Eukaryota</taxon>
        <taxon>Metazoa</taxon>
        <taxon>Ecdysozoa</taxon>
        <taxon>Arthropoda</taxon>
        <taxon>Hexapoda</taxon>
        <taxon>Insecta</taxon>
        <taxon>Pterygota</taxon>
        <taxon>Neoptera</taxon>
        <taxon>Endopterygota</taxon>
        <taxon>Diptera</taxon>
        <taxon>Nematocera</taxon>
        <taxon>Culicoidea</taxon>
        <taxon>Culicidae</taxon>
        <taxon>Culicinae</taxon>
        <taxon>Culicini</taxon>
        <taxon>Culex</taxon>
        <taxon>Culex</taxon>
    </lineage>
</organism>
<feature type="region of interest" description="Disordered" evidence="1">
    <location>
        <begin position="179"/>
        <end position="210"/>
    </location>
</feature>
<keyword evidence="2" id="KW-0472">Membrane</keyword>
<evidence type="ECO:0000313" key="3">
    <source>
        <dbReference type="EMBL" id="CAG6464661.1"/>
    </source>
</evidence>
<name>A0A8D8B3C7_CULPI</name>
<reference evidence="3" key="1">
    <citation type="submission" date="2021-05" db="EMBL/GenBank/DDBJ databases">
        <authorList>
            <person name="Alioto T."/>
            <person name="Alioto T."/>
            <person name="Gomez Garrido J."/>
        </authorList>
    </citation>
    <scope>NUCLEOTIDE SEQUENCE</scope>
</reference>
<feature type="compositionally biased region" description="Polar residues" evidence="1">
    <location>
        <begin position="181"/>
        <end position="190"/>
    </location>
</feature>
<protein>
    <submittedName>
        <fullName evidence="3">(northern house mosquito) hypothetical protein</fullName>
    </submittedName>
</protein>
<feature type="region of interest" description="Disordered" evidence="1">
    <location>
        <begin position="239"/>
        <end position="262"/>
    </location>
</feature>
<feature type="transmembrane region" description="Helical" evidence="2">
    <location>
        <begin position="25"/>
        <end position="42"/>
    </location>
</feature>
<sequence length="262" mass="29685">MCVLYHHIIIHARFLCPPPLPSAVAPQRLLFSSIITLSLVLLSISRLFLVCFLVFGFLFLFLLYLFALSGRLTGTGHDTINEQPPPLVNWNRNPGRTVRKAHTTLCTGWRVSTPLTSSCGGPFRRRRRWHDLLPTWTPSVPPPQQQSAFLRDVLDADVPHAEGSRATTRFYPPGEVFSARESASQQSTTPLFPPPAEGNPANLSSRNSRRLTTTRLQSARIQNNRIGHFFPQSRINTQKKSFPQKTSHNLQNFQHARRTKLF</sequence>
<feature type="compositionally biased region" description="Polar residues" evidence="1">
    <location>
        <begin position="239"/>
        <end position="254"/>
    </location>
</feature>